<protein>
    <submittedName>
        <fullName evidence="1">Unannotated protein</fullName>
    </submittedName>
</protein>
<dbReference type="PANTHER" id="PTHR36451:SF1">
    <property type="entry name" value="OMEGA-HYDROXY-BETA-DIHYDROMENAQUINONE-9 SULFOTRANSFERASE STF3"/>
    <property type="match status" value="1"/>
</dbReference>
<proteinExistence type="predicted"/>
<evidence type="ECO:0000313" key="1">
    <source>
        <dbReference type="EMBL" id="CAB4961703.1"/>
    </source>
</evidence>
<accession>A0A6J7L466</accession>
<gene>
    <name evidence="1" type="ORF">UFOPK3733_02493</name>
</gene>
<dbReference type="EMBL" id="CAFBNC010000243">
    <property type="protein sequence ID" value="CAB4961703.1"/>
    <property type="molecule type" value="Genomic_DNA"/>
</dbReference>
<sequence>MAVIWWRDRIMTNEIRIDDLRAPVLNDIQRMGIDYGESKYTELTVDAVLEAAVAATGLDDFGPFDFRERLGMQLAEVDADPERTGLGRMLMFGDCAKYASARLRIEDLLKQHPEIGDIPIEKPVIVIGLPRSGTTNLVNLLAADSRFRSMPLWESYEPVPDSRESLGPDGVDPRWTRCQNQWEAMKAGAPFIAAMHPMEPDHVHEENELMAPDFSNYNLEWVARVPKWRDRYLATDQTPHYAYMKKVLQILQWYRPRERWVLKSPQHLEQIGPLLTTFPDATIVVTHRDPVAVVQSTITMLTYGARTAYRSTNPEWYRDYWTDRIGRLLDTSLRDRHLLPEGRVVDVYFHEYMADEMGTLQRIYDAAGIELTDNAKAEVGAYQAAHPRGKEGRVVYDLRGDFSTTPEQVRERFGDYLDRFPVRIEVQ</sequence>
<dbReference type="InterPro" id="IPR027417">
    <property type="entry name" value="P-loop_NTPase"/>
</dbReference>
<dbReference type="Pfam" id="PF13469">
    <property type="entry name" value="Sulfotransfer_3"/>
    <property type="match status" value="1"/>
</dbReference>
<dbReference type="Gene3D" id="3.40.50.300">
    <property type="entry name" value="P-loop containing nucleotide triphosphate hydrolases"/>
    <property type="match status" value="1"/>
</dbReference>
<dbReference type="InterPro" id="IPR052736">
    <property type="entry name" value="Stf3_sulfotransferase"/>
</dbReference>
<organism evidence="1">
    <name type="scientific">freshwater metagenome</name>
    <dbReference type="NCBI Taxonomy" id="449393"/>
    <lineage>
        <taxon>unclassified sequences</taxon>
        <taxon>metagenomes</taxon>
        <taxon>ecological metagenomes</taxon>
    </lineage>
</organism>
<dbReference type="SUPFAM" id="SSF52540">
    <property type="entry name" value="P-loop containing nucleoside triphosphate hydrolases"/>
    <property type="match status" value="1"/>
</dbReference>
<dbReference type="AlphaFoldDB" id="A0A6J7L466"/>
<reference evidence="1" key="1">
    <citation type="submission" date="2020-05" db="EMBL/GenBank/DDBJ databases">
        <authorList>
            <person name="Chiriac C."/>
            <person name="Salcher M."/>
            <person name="Ghai R."/>
            <person name="Kavagutti S V."/>
        </authorList>
    </citation>
    <scope>NUCLEOTIDE SEQUENCE</scope>
</reference>
<dbReference type="PANTHER" id="PTHR36451">
    <property type="entry name" value="PAPS-DEPENDENT SULFOTRANSFERASE STF3"/>
    <property type="match status" value="1"/>
</dbReference>
<name>A0A6J7L466_9ZZZZ</name>